<dbReference type="Proteomes" id="UP001361239">
    <property type="component" value="Unassembled WGS sequence"/>
</dbReference>
<dbReference type="Pfam" id="PF06078">
    <property type="entry name" value="DUF937"/>
    <property type="match status" value="1"/>
</dbReference>
<gene>
    <name evidence="2" type="ORF">WG901_02095</name>
</gene>
<evidence type="ECO:0000313" key="2">
    <source>
        <dbReference type="EMBL" id="MEJ5975411.1"/>
    </source>
</evidence>
<accession>A0ABU8RRP4</accession>
<dbReference type="RefSeq" id="WP_339585363.1">
    <property type="nucleotide sequence ID" value="NZ_JBBHJZ010000001.1"/>
</dbReference>
<sequence>MDWLTTLRRSGGINALSRQLGASPADVSAAATALLPALLAGLRQAADTLGEGDAGVQSLVDVLAELGGGQLAADVMGPGPLDTAPGVLLLDRVLGPEVARRAVLVEAERSQGLALELGERVLPALAMLVGGYITARAGGSGAEGSGGLDELGGLRDTLTPDAGDSGADRI</sequence>
<reference evidence="2 3" key="1">
    <citation type="submission" date="2024-03" db="EMBL/GenBank/DDBJ databases">
        <authorList>
            <person name="Jo J.-H."/>
        </authorList>
    </citation>
    <scope>NUCLEOTIDE SEQUENCE [LARGE SCALE GENOMIC DNA]</scope>
    <source>
        <strain evidence="2 3">PS1R-30</strain>
    </source>
</reference>
<organism evidence="2 3">
    <name type="scientific">Novosphingobium anseongense</name>
    <dbReference type="NCBI Taxonomy" id="3133436"/>
    <lineage>
        <taxon>Bacteria</taxon>
        <taxon>Pseudomonadati</taxon>
        <taxon>Pseudomonadota</taxon>
        <taxon>Alphaproteobacteria</taxon>
        <taxon>Sphingomonadales</taxon>
        <taxon>Sphingomonadaceae</taxon>
        <taxon>Novosphingobium</taxon>
    </lineage>
</organism>
<keyword evidence="3" id="KW-1185">Reference proteome</keyword>
<comment type="caution">
    <text evidence="2">The sequence shown here is derived from an EMBL/GenBank/DDBJ whole genome shotgun (WGS) entry which is preliminary data.</text>
</comment>
<evidence type="ECO:0000256" key="1">
    <source>
        <dbReference type="SAM" id="MobiDB-lite"/>
    </source>
</evidence>
<feature type="compositionally biased region" description="Gly residues" evidence="1">
    <location>
        <begin position="140"/>
        <end position="150"/>
    </location>
</feature>
<dbReference type="InterPro" id="IPR009282">
    <property type="entry name" value="DUF937"/>
</dbReference>
<protein>
    <submittedName>
        <fullName evidence="2">DUF937 domain-containing protein</fullName>
    </submittedName>
</protein>
<name>A0ABU8RRP4_9SPHN</name>
<feature type="region of interest" description="Disordered" evidence="1">
    <location>
        <begin position="140"/>
        <end position="170"/>
    </location>
</feature>
<dbReference type="EMBL" id="JBBHJZ010000001">
    <property type="protein sequence ID" value="MEJ5975411.1"/>
    <property type="molecule type" value="Genomic_DNA"/>
</dbReference>
<proteinExistence type="predicted"/>
<evidence type="ECO:0000313" key="3">
    <source>
        <dbReference type="Proteomes" id="UP001361239"/>
    </source>
</evidence>